<dbReference type="RefSeq" id="WP_379893860.1">
    <property type="nucleotide sequence ID" value="NZ_CBCSCT010000098.1"/>
</dbReference>
<dbReference type="SUPFAM" id="SSF158568">
    <property type="entry name" value="AF1862-like"/>
    <property type="match status" value="1"/>
</dbReference>
<comment type="subcellular location">
    <subcellularLocation>
        <location evidence="1">Cytoplasm</location>
    </subcellularLocation>
</comment>
<name>A0ABW1IP34_9BACL</name>
<keyword evidence="3" id="KW-0963">Cytoplasm</keyword>
<organism evidence="6 7">
    <name type="scientific">Marinicrinis lubricantis</name>
    <dbReference type="NCBI Taxonomy" id="2086470"/>
    <lineage>
        <taxon>Bacteria</taxon>
        <taxon>Bacillati</taxon>
        <taxon>Bacillota</taxon>
        <taxon>Bacilli</taxon>
        <taxon>Bacillales</taxon>
        <taxon>Paenibacillaceae</taxon>
    </lineage>
</organism>
<reference evidence="7" key="1">
    <citation type="journal article" date="2019" name="Int. J. Syst. Evol. Microbiol.">
        <title>The Global Catalogue of Microorganisms (GCM) 10K type strain sequencing project: providing services to taxonomists for standard genome sequencing and annotation.</title>
        <authorList>
            <consortium name="The Broad Institute Genomics Platform"/>
            <consortium name="The Broad Institute Genome Sequencing Center for Infectious Disease"/>
            <person name="Wu L."/>
            <person name="Ma J."/>
        </authorList>
    </citation>
    <scope>NUCLEOTIDE SEQUENCE [LARGE SCALE GENOMIC DNA]</scope>
    <source>
        <strain evidence="7">CCM 8749</strain>
    </source>
</reference>
<sequence length="135" mass="15505">MKSYEHRYAEVAFRHISGIKQDSPEAIEYFRRSREFPSLLLQNGLRLAVAFYQAKSAGEASKSVDQEAYAAYLRFMAEALGLERLTSEALPKDSGPYRYLSRRALHAATWFKRYSETLLRKSESTFIVQLKEGSP</sequence>
<evidence type="ECO:0000256" key="3">
    <source>
        <dbReference type="ARBA" id="ARBA00022490"/>
    </source>
</evidence>
<comment type="similarity">
    <text evidence="2">Belongs to the CRISPR system Cmr5 family.</text>
</comment>
<dbReference type="Proteomes" id="UP001596250">
    <property type="component" value="Unassembled WGS sequence"/>
</dbReference>
<dbReference type="Gene3D" id="1.10.520.30">
    <property type="entry name" value="AF1862-like domain"/>
    <property type="match status" value="1"/>
</dbReference>
<keyword evidence="4" id="KW-0051">Antiviral defense</keyword>
<evidence type="ECO:0000256" key="1">
    <source>
        <dbReference type="ARBA" id="ARBA00004496"/>
    </source>
</evidence>
<keyword evidence="7" id="KW-1185">Reference proteome</keyword>
<evidence type="ECO:0000313" key="7">
    <source>
        <dbReference type="Proteomes" id="UP001596250"/>
    </source>
</evidence>
<dbReference type="InterPro" id="IPR010160">
    <property type="entry name" value="CRISPR-assoc_prot_Cmr5"/>
</dbReference>
<dbReference type="EMBL" id="JBHSQV010000113">
    <property type="protein sequence ID" value="MFC5986534.1"/>
    <property type="molecule type" value="Genomic_DNA"/>
</dbReference>
<gene>
    <name evidence="6" type="primary">cmr5</name>
    <name evidence="6" type="ORF">ACFPXP_08855</name>
</gene>
<evidence type="ECO:0000256" key="4">
    <source>
        <dbReference type="ARBA" id="ARBA00023118"/>
    </source>
</evidence>
<accession>A0ABW1IP34</accession>
<comment type="caution">
    <text evidence="6">The sequence shown here is derived from an EMBL/GenBank/DDBJ whole genome shotgun (WGS) entry which is preliminary data.</text>
</comment>
<evidence type="ECO:0000313" key="6">
    <source>
        <dbReference type="EMBL" id="MFC5986534.1"/>
    </source>
</evidence>
<proteinExistence type="inferred from homology"/>
<dbReference type="InterPro" id="IPR023101">
    <property type="entry name" value="AF1862-like_dom_sf"/>
</dbReference>
<dbReference type="Pfam" id="PF09701">
    <property type="entry name" value="Cas_Cmr5"/>
    <property type="match status" value="1"/>
</dbReference>
<evidence type="ECO:0000256" key="5">
    <source>
        <dbReference type="ARBA" id="ARBA00030001"/>
    </source>
</evidence>
<dbReference type="NCBIfam" id="TIGR01881">
    <property type="entry name" value="cas_Cmr5"/>
    <property type="match status" value="1"/>
</dbReference>
<protein>
    <recommendedName>
        <fullName evidence="5">CRISPR type III-B/RAMP module-associated protein Cmr5</fullName>
    </recommendedName>
</protein>
<evidence type="ECO:0000256" key="2">
    <source>
        <dbReference type="ARBA" id="ARBA00006161"/>
    </source>
</evidence>